<evidence type="ECO:0000313" key="2">
    <source>
        <dbReference type="Proteomes" id="UP001319883"/>
    </source>
</evidence>
<sequence length="259" mass="28877">MSVPRWKVWLCKACAHELTTGDSRWLDVGLREVSHNCPSCDTRFKTHERALDLRPGHHATFEWGQDAQGRPSLEVYVEGWPVVTRPLVHHLEKVTRGGVWQAVTEGGERLARLESTNGGPLDLLVAGIVNQRLSFLNTGAEGIDRKGLARKVGSLEPRPYFSWQAPLGYSGPHELRLWLDGWEIDVGAHVGPLMRNGANDADGDGGWRVVVADGPLERLSGMEGEAIGFHVQQLVNARLELLRRNSQQLTPRKRRKPKS</sequence>
<organism evidence="1 2">
    <name type="scientific">Modicisalibacter tunisiensis</name>
    <dbReference type="NCBI Taxonomy" id="390637"/>
    <lineage>
        <taxon>Bacteria</taxon>
        <taxon>Pseudomonadati</taxon>
        <taxon>Pseudomonadota</taxon>
        <taxon>Gammaproteobacteria</taxon>
        <taxon>Oceanospirillales</taxon>
        <taxon>Halomonadaceae</taxon>
        <taxon>Modicisalibacter</taxon>
    </lineage>
</organism>
<keyword evidence="2" id="KW-1185">Reference proteome</keyword>
<dbReference type="Proteomes" id="UP001319883">
    <property type="component" value="Unassembled WGS sequence"/>
</dbReference>
<dbReference type="EMBL" id="JAGXFD010000003">
    <property type="protein sequence ID" value="MBZ9569268.1"/>
    <property type="molecule type" value="Genomic_DNA"/>
</dbReference>
<reference evidence="1 2" key="1">
    <citation type="submission" date="2021-05" db="EMBL/GenBank/DDBJ databases">
        <title>Petroleum and Energy Research Collection (APPE): ex situ preservation of microbial diversity associated with the oil industry and exploitation of its biotechnological potential.</title>
        <authorList>
            <person name="Paixao C.T.M."/>
            <person name="Gomes M.B."/>
            <person name="Oliveira V.M."/>
        </authorList>
    </citation>
    <scope>NUCLEOTIDE SEQUENCE [LARGE SCALE GENOMIC DNA]</scope>
    <source>
        <strain evidence="1 2">LIT2</strain>
    </source>
</reference>
<dbReference type="RefSeq" id="WP_224416870.1">
    <property type="nucleotide sequence ID" value="NZ_JAGXFC010000003.1"/>
</dbReference>
<comment type="caution">
    <text evidence="1">The sequence shown here is derived from an EMBL/GenBank/DDBJ whole genome shotgun (WGS) entry which is preliminary data.</text>
</comment>
<protein>
    <submittedName>
        <fullName evidence="1">Uncharacterized protein</fullName>
    </submittedName>
</protein>
<gene>
    <name evidence="1" type="ORF">KGQ91_16490</name>
</gene>
<accession>A0ABS7X2Y4</accession>
<proteinExistence type="predicted"/>
<evidence type="ECO:0000313" key="1">
    <source>
        <dbReference type="EMBL" id="MBZ9569268.1"/>
    </source>
</evidence>
<name>A0ABS7X2Y4_9GAMM</name>